<gene>
    <name evidence="1" type="ORF">AGLY_002339</name>
</gene>
<protein>
    <submittedName>
        <fullName evidence="1">Uncharacterized protein</fullName>
    </submittedName>
</protein>
<keyword evidence="2" id="KW-1185">Reference proteome</keyword>
<name>A0A6G0U4I9_APHGL</name>
<comment type="caution">
    <text evidence="1">The sequence shown here is derived from an EMBL/GenBank/DDBJ whole genome shotgun (WGS) entry which is preliminary data.</text>
</comment>
<dbReference type="Proteomes" id="UP000475862">
    <property type="component" value="Unassembled WGS sequence"/>
</dbReference>
<evidence type="ECO:0000313" key="1">
    <source>
        <dbReference type="EMBL" id="KAE9543539.1"/>
    </source>
</evidence>
<dbReference type="AlphaFoldDB" id="A0A6G0U4I9"/>
<sequence>MFSAAYLFLDSERSDECIDFTMIITSRNNASISNFGGGFRWKSEYPWCIIEEINLENKNTLYYFGYIFPADKTAVYYTHIFKCTTCLKCVAMKLVSSVDIFSVLIKIKCCINAFCCVISSSFLSDRILNEELMANYYNTLRTKKRSSIVNDAPERHMFDVHLIIGDNSRPVETVNTMLEYYLLGLPTVLILRFQMVKYNQLTSLINLKHATSFSSSVIALRSYLIYVEFEVNLRLVCAIHQLYSNGNETQKKISSNTRRLSALFSTTEFKRFTILVGGYLIGRHEFKNFSKIQTWC</sequence>
<evidence type="ECO:0000313" key="2">
    <source>
        <dbReference type="Proteomes" id="UP000475862"/>
    </source>
</evidence>
<reference evidence="1 2" key="1">
    <citation type="submission" date="2019-08" db="EMBL/GenBank/DDBJ databases">
        <title>The genome of the soybean aphid Biotype 1, its phylome, world population structure and adaptation to the North American continent.</title>
        <authorList>
            <person name="Giordano R."/>
            <person name="Donthu R.K."/>
            <person name="Hernandez A.G."/>
            <person name="Wright C.L."/>
            <person name="Zimin A.V."/>
        </authorList>
    </citation>
    <scope>NUCLEOTIDE SEQUENCE [LARGE SCALE GENOMIC DNA]</scope>
    <source>
        <tissue evidence="1">Whole aphids</tissue>
    </source>
</reference>
<proteinExistence type="predicted"/>
<organism evidence="1 2">
    <name type="scientific">Aphis glycines</name>
    <name type="common">Soybean aphid</name>
    <dbReference type="NCBI Taxonomy" id="307491"/>
    <lineage>
        <taxon>Eukaryota</taxon>
        <taxon>Metazoa</taxon>
        <taxon>Ecdysozoa</taxon>
        <taxon>Arthropoda</taxon>
        <taxon>Hexapoda</taxon>
        <taxon>Insecta</taxon>
        <taxon>Pterygota</taxon>
        <taxon>Neoptera</taxon>
        <taxon>Paraneoptera</taxon>
        <taxon>Hemiptera</taxon>
        <taxon>Sternorrhyncha</taxon>
        <taxon>Aphidomorpha</taxon>
        <taxon>Aphidoidea</taxon>
        <taxon>Aphididae</taxon>
        <taxon>Aphidini</taxon>
        <taxon>Aphis</taxon>
        <taxon>Aphis</taxon>
    </lineage>
</organism>
<accession>A0A6G0U4I9</accession>
<dbReference type="EMBL" id="VYZN01000008">
    <property type="protein sequence ID" value="KAE9543539.1"/>
    <property type="molecule type" value="Genomic_DNA"/>
</dbReference>